<dbReference type="AlphaFoldDB" id="A0A974WEU1"/>
<dbReference type="SUPFAM" id="SSF47384">
    <property type="entry name" value="Homodimeric domain of signal transducing histidine kinase"/>
    <property type="match status" value="1"/>
</dbReference>
<dbReference type="Proteomes" id="UP000662783">
    <property type="component" value="Chromosome"/>
</dbReference>
<protein>
    <recommendedName>
        <fullName evidence="2">histidine kinase</fullName>
        <ecNumber evidence="2">2.7.13.3</ecNumber>
    </recommendedName>
</protein>
<gene>
    <name evidence="5" type="ORF">JR347_12095</name>
</gene>
<feature type="transmembrane region" description="Helical" evidence="4">
    <location>
        <begin position="43"/>
        <end position="63"/>
    </location>
</feature>
<evidence type="ECO:0000256" key="1">
    <source>
        <dbReference type="ARBA" id="ARBA00000085"/>
    </source>
</evidence>
<evidence type="ECO:0000256" key="3">
    <source>
        <dbReference type="SAM" id="Coils"/>
    </source>
</evidence>
<dbReference type="EC" id="2.7.13.3" evidence="2"/>
<organism evidence="5 6">
    <name type="scientific">Fulvivirga lutea</name>
    <dbReference type="NCBI Taxonomy" id="2810512"/>
    <lineage>
        <taxon>Bacteria</taxon>
        <taxon>Pseudomonadati</taxon>
        <taxon>Bacteroidota</taxon>
        <taxon>Cytophagia</taxon>
        <taxon>Cytophagales</taxon>
        <taxon>Fulvivirgaceae</taxon>
        <taxon>Fulvivirga</taxon>
    </lineage>
</organism>
<sequence>MNIESHYSSETKIRQLTLIITWLIFVVGVVVLIFDALQNLSSFPNYISASPILLILVSLVSLLCYHYKYYKASKFLVSFFPISIILLFQFLFGKIINEYFFWFPYAVVAGSLAPSVLFSFKENKWMYMAGIFYYFTILLFIDDLMIKFASDNADVVPIVIENKFFYKLLPIVIYLFINGALLFLKKQNSQFELRLIETNRQLLESKYELELTLESVENQRQLIEIRNNEIKRLNEALLSKIEDVSSELQEKKSVISDYIFQNSHEIRGPVATMLGLIHLLEIKSLDTAEKARIINNIKQTCESLDLQIRTINRRLE</sequence>
<dbReference type="InterPro" id="IPR003661">
    <property type="entry name" value="HisK_dim/P_dom"/>
</dbReference>
<dbReference type="KEGG" id="fuv:JR347_12095"/>
<dbReference type="GO" id="GO:0000155">
    <property type="term" value="F:phosphorelay sensor kinase activity"/>
    <property type="evidence" value="ECO:0007669"/>
    <property type="project" value="InterPro"/>
</dbReference>
<keyword evidence="3" id="KW-0175">Coiled coil</keyword>
<dbReference type="CDD" id="cd00082">
    <property type="entry name" value="HisKA"/>
    <property type="match status" value="1"/>
</dbReference>
<feature type="transmembrane region" description="Helical" evidence="4">
    <location>
        <begin position="164"/>
        <end position="184"/>
    </location>
</feature>
<keyword evidence="4" id="KW-0472">Membrane</keyword>
<evidence type="ECO:0000256" key="4">
    <source>
        <dbReference type="SAM" id="Phobius"/>
    </source>
</evidence>
<feature type="transmembrane region" description="Helical" evidence="4">
    <location>
        <begin position="99"/>
        <end position="118"/>
    </location>
</feature>
<dbReference type="RefSeq" id="WP_205720865.1">
    <property type="nucleotide sequence ID" value="NZ_CP070608.1"/>
</dbReference>
<name>A0A974WEU1_9BACT</name>
<comment type="catalytic activity">
    <reaction evidence="1">
        <text>ATP + protein L-histidine = ADP + protein N-phospho-L-histidine.</text>
        <dbReference type="EC" id="2.7.13.3"/>
    </reaction>
</comment>
<feature type="coiled-coil region" evidence="3">
    <location>
        <begin position="199"/>
        <end position="254"/>
    </location>
</feature>
<feature type="transmembrane region" description="Helical" evidence="4">
    <location>
        <begin position="125"/>
        <end position="144"/>
    </location>
</feature>
<feature type="transmembrane region" description="Helical" evidence="4">
    <location>
        <begin position="16"/>
        <end position="37"/>
    </location>
</feature>
<feature type="transmembrane region" description="Helical" evidence="4">
    <location>
        <begin position="75"/>
        <end position="93"/>
    </location>
</feature>
<evidence type="ECO:0000256" key="2">
    <source>
        <dbReference type="ARBA" id="ARBA00012438"/>
    </source>
</evidence>
<keyword evidence="4" id="KW-0812">Transmembrane</keyword>
<reference evidence="5" key="1">
    <citation type="submission" date="2021-02" db="EMBL/GenBank/DDBJ databases">
        <title>Fulvivirga sp. S481 isolated from sea water.</title>
        <authorList>
            <person name="Bae S.S."/>
            <person name="Baek K."/>
        </authorList>
    </citation>
    <scope>NUCLEOTIDE SEQUENCE</scope>
    <source>
        <strain evidence="5">S481</strain>
    </source>
</reference>
<accession>A0A974WEU1</accession>
<dbReference type="InterPro" id="IPR036097">
    <property type="entry name" value="HisK_dim/P_sf"/>
</dbReference>
<dbReference type="EMBL" id="CP070608">
    <property type="protein sequence ID" value="QSE96349.1"/>
    <property type="molecule type" value="Genomic_DNA"/>
</dbReference>
<keyword evidence="6" id="KW-1185">Reference proteome</keyword>
<evidence type="ECO:0000313" key="6">
    <source>
        <dbReference type="Proteomes" id="UP000662783"/>
    </source>
</evidence>
<keyword evidence="4" id="KW-1133">Transmembrane helix</keyword>
<dbReference type="Gene3D" id="1.10.287.130">
    <property type="match status" value="1"/>
</dbReference>
<proteinExistence type="predicted"/>
<evidence type="ECO:0000313" key="5">
    <source>
        <dbReference type="EMBL" id="QSE96349.1"/>
    </source>
</evidence>